<dbReference type="GO" id="GO:0015934">
    <property type="term" value="C:large ribosomal subunit"/>
    <property type="evidence" value="ECO:0007669"/>
    <property type="project" value="InterPro"/>
</dbReference>
<dbReference type="HAMAP" id="MF_00340">
    <property type="entry name" value="Ribosomal_bL32"/>
    <property type="match status" value="1"/>
</dbReference>
<dbReference type="Pfam" id="PF01783">
    <property type="entry name" value="Ribosomal_L32p"/>
    <property type="match status" value="1"/>
</dbReference>
<evidence type="ECO:0000256" key="2">
    <source>
        <dbReference type="ARBA" id="ARBA00022980"/>
    </source>
</evidence>
<proteinExistence type="inferred from homology"/>
<evidence type="ECO:0000256" key="4">
    <source>
        <dbReference type="ARBA" id="ARBA00035178"/>
    </source>
</evidence>
<reference evidence="6" key="2">
    <citation type="submission" date="2021-04" db="EMBL/GenBank/DDBJ databases">
        <authorList>
            <person name="Gilroy R."/>
        </authorList>
    </citation>
    <scope>NUCLEOTIDE SEQUENCE</scope>
    <source>
        <strain evidence="6">421</strain>
    </source>
</reference>
<protein>
    <recommendedName>
        <fullName evidence="4 5">Large ribosomal subunit protein bL32</fullName>
    </recommendedName>
</protein>
<dbReference type="NCBIfam" id="TIGR01031">
    <property type="entry name" value="rpmF_bact"/>
    <property type="match status" value="1"/>
</dbReference>
<gene>
    <name evidence="5 6" type="primary">rpmF</name>
    <name evidence="6" type="ORF">IAA48_02855</name>
</gene>
<keyword evidence="2 5" id="KW-0689">Ribosomal protein</keyword>
<dbReference type="InterPro" id="IPR044957">
    <property type="entry name" value="Ribosomal_bL32_bact"/>
</dbReference>
<dbReference type="EMBL" id="DXGE01000011">
    <property type="protein sequence ID" value="HIW85411.1"/>
    <property type="molecule type" value="Genomic_DNA"/>
</dbReference>
<evidence type="ECO:0000256" key="3">
    <source>
        <dbReference type="ARBA" id="ARBA00023274"/>
    </source>
</evidence>
<evidence type="ECO:0000313" key="7">
    <source>
        <dbReference type="Proteomes" id="UP000824205"/>
    </source>
</evidence>
<evidence type="ECO:0000256" key="5">
    <source>
        <dbReference type="HAMAP-Rule" id="MF_00340"/>
    </source>
</evidence>
<dbReference type="InterPro" id="IPR002677">
    <property type="entry name" value="Ribosomal_bL32"/>
</dbReference>
<dbReference type="PANTHER" id="PTHR35534">
    <property type="entry name" value="50S RIBOSOMAL PROTEIN L32"/>
    <property type="match status" value="1"/>
</dbReference>
<evidence type="ECO:0000256" key="1">
    <source>
        <dbReference type="ARBA" id="ARBA00008560"/>
    </source>
</evidence>
<dbReference type="AlphaFoldDB" id="A0A9D1UG74"/>
<comment type="caution">
    <text evidence="6">The sequence shown here is derived from an EMBL/GenBank/DDBJ whole genome shotgun (WGS) entry which is preliminary data.</text>
</comment>
<sequence>MAVPKRRTSTARKNKRRSSVWKMNAPTLVKCSNCGEYTVSHKVCSSCGYYNGKQVVVKDEA</sequence>
<dbReference type="GO" id="GO:0006412">
    <property type="term" value="P:translation"/>
    <property type="evidence" value="ECO:0007669"/>
    <property type="project" value="UniProtKB-UniRule"/>
</dbReference>
<keyword evidence="3 5" id="KW-0687">Ribonucleoprotein</keyword>
<dbReference type="PANTHER" id="PTHR35534:SF1">
    <property type="entry name" value="LARGE RIBOSOMAL SUBUNIT PROTEIN BL32"/>
    <property type="match status" value="1"/>
</dbReference>
<comment type="similarity">
    <text evidence="1 5">Belongs to the bacterial ribosomal protein bL32 family.</text>
</comment>
<name>A0A9D1UG74_9FIRM</name>
<reference evidence="6" key="1">
    <citation type="journal article" date="2021" name="PeerJ">
        <title>Extensive microbial diversity within the chicken gut microbiome revealed by metagenomics and culture.</title>
        <authorList>
            <person name="Gilroy R."/>
            <person name="Ravi A."/>
            <person name="Getino M."/>
            <person name="Pursley I."/>
            <person name="Horton D.L."/>
            <person name="Alikhan N.F."/>
            <person name="Baker D."/>
            <person name="Gharbi K."/>
            <person name="Hall N."/>
            <person name="Watson M."/>
            <person name="Adriaenssens E.M."/>
            <person name="Foster-Nyarko E."/>
            <person name="Jarju S."/>
            <person name="Secka A."/>
            <person name="Antonio M."/>
            <person name="Oren A."/>
            <person name="Chaudhuri R.R."/>
            <person name="La Ragione R."/>
            <person name="Hildebrand F."/>
            <person name="Pallen M.J."/>
        </authorList>
    </citation>
    <scope>NUCLEOTIDE SEQUENCE</scope>
    <source>
        <strain evidence="6">421</strain>
    </source>
</reference>
<evidence type="ECO:0000313" key="6">
    <source>
        <dbReference type="EMBL" id="HIW85411.1"/>
    </source>
</evidence>
<accession>A0A9D1UG74</accession>
<dbReference type="GO" id="GO:0003735">
    <property type="term" value="F:structural constituent of ribosome"/>
    <property type="evidence" value="ECO:0007669"/>
    <property type="project" value="InterPro"/>
</dbReference>
<dbReference type="Proteomes" id="UP000824205">
    <property type="component" value="Unassembled WGS sequence"/>
</dbReference>
<dbReference type="InterPro" id="IPR011332">
    <property type="entry name" value="Ribosomal_zn-bd"/>
</dbReference>
<organism evidence="6 7">
    <name type="scientific">Candidatus Eubacterium faecipullorum</name>
    <dbReference type="NCBI Taxonomy" id="2838571"/>
    <lineage>
        <taxon>Bacteria</taxon>
        <taxon>Bacillati</taxon>
        <taxon>Bacillota</taxon>
        <taxon>Clostridia</taxon>
        <taxon>Eubacteriales</taxon>
        <taxon>Eubacteriaceae</taxon>
        <taxon>Eubacterium</taxon>
    </lineage>
</organism>
<dbReference type="SUPFAM" id="SSF57829">
    <property type="entry name" value="Zn-binding ribosomal proteins"/>
    <property type="match status" value="1"/>
</dbReference>